<dbReference type="AlphaFoldDB" id="A0A6C0KS40"/>
<proteinExistence type="predicted"/>
<name>A0A6C0KS40_9ZZZZ</name>
<dbReference type="GO" id="GO:0004484">
    <property type="term" value="F:mRNA guanylyltransferase activity"/>
    <property type="evidence" value="ECO:0007669"/>
    <property type="project" value="InterPro"/>
</dbReference>
<dbReference type="GO" id="GO:0005524">
    <property type="term" value="F:ATP binding"/>
    <property type="evidence" value="ECO:0007669"/>
    <property type="project" value="InterPro"/>
</dbReference>
<dbReference type="GO" id="GO:0006370">
    <property type="term" value="P:7-methylguanosine mRNA capping"/>
    <property type="evidence" value="ECO:0007669"/>
    <property type="project" value="InterPro"/>
</dbReference>
<feature type="domain" description="mRNA capping enzyme adenylation" evidence="1">
    <location>
        <begin position="45"/>
        <end position="214"/>
    </location>
</feature>
<dbReference type="Pfam" id="PF01331">
    <property type="entry name" value="mRNA_cap_enzyme"/>
    <property type="match status" value="1"/>
</dbReference>
<evidence type="ECO:0000313" key="2">
    <source>
        <dbReference type="EMBL" id="QHU20815.1"/>
    </source>
</evidence>
<organism evidence="2">
    <name type="scientific">viral metagenome</name>
    <dbReference type="NCBI Taxonomy" id="1070528"/>
    <lineage>
        <taxon>unclassified sequences</taxon>
        <taxon>metagenomes</taxon>
        <taxon>organismal metagenomes</taxon>
    </lineage>
</organism>
<dbReference type="Gene3D" id="3.30.470.30">
    <property type="entry name" value="DNA ligase/mRNA capping enzyme"/>
    <property type="match status" value="1"/>
</dbReference>
<reference evidence="2" key="1">
    <citation type="journal article" date="2020" name="Nature">
        <title>Giant virus diversity and host interactions through global metagenomics.</title>
        <authorList>
            <person name="Schulz F."/>
            <person name="Roux S."/>
            <person name="Paez-Espino D."/>
            <person name="Jungbluth S."/>
            <person name="Walsh D.A."/>
            <person name="Denef V.J."/>
            <person name="McMahon K.D."/>
            <person name="Konstantinidis K.T."/>
            <person name="Eloe-Fadrosh E.A."/>
            <person name="Kyrpides N.C."/>
            <person name="Woyke T."/>
        </authorList>
    </citation>
    <scope>NUCLEOTIDE SEQUENCE</scope>
    <source>
        <strain evidence="2">GVMAG-S-3300013094-100</strain>
    </source>
</reference>
<accession>A0A6C0KS40</accession>
<sequence length="362" mass="42213">MHTGIISFCDRIAYNIKSSEIKDKILQDLKKYFEIIILQKHWHRLDTESVKHLQRIPHLACLRSNGNPYYMYFTKYEDVPIIYFIDKKVQSGYQVPRIILCKGTWKEDIFSNTLIEGEMVKNFDGKWLFLINDVIGFKGKYLINESLPQRIEYAFEILSTMYTPNNYMDVCEYKVKKYAYATQEGTDALIDMSKNLNYTSRGIYYCPFSYKYKPKLINFDDTLIKSVIRKVKDTPDFQEKSVGGGTPLTPLTKQENHAEIHGENQGKIQGDIERHIEGDIETQKILWLRKTENPDVYDIYSTDHGMVNNTKIGIASVHTLVTSKMLRNAFKDATVAMYIPYVCKYNKEVSKWVPLKRSVESS</sequence>
<protein>
    <recommendedName>
        <fullName evidence="1">mRNA capping enzyme adenylation domain-containing protein</fullName>
    </recommendedName>
</protein>
<dbReference type="EMBL" id="MN740975">
    <property type="protein sequence ID" value="QHU20815.1"/>
    <property type="molecule type" value="Genomic_DNA"/>
</dbReference>
<dbReference type="InterPro" id="IPR001339">
    <property type="entry name" value="mRNA_cap_enzyme_adenylation"/>
</dbReference>
<evidence type="ECO:0000259" key="1">
    <source>
        <dbReference type="Pfam" id="PF01331"/>
    </source>
</evidence>